<dbReference type="AlphaFoldDB" id="S7Q2D0"/>
<dbReference type="Gene3D" id="2.10.10.100">
    <property type="match status" value="1"/>
</dbReference>
<dbReference type="SUPFAM" id="SSF53448">
    <property type="entry name" value="Nucleotide-diphospho-sugar transferases"/>
    <property type="match status" value="1"/>
</dbReference>
<accession>S7Q2D0</accession>
<keyword evidence="2" id="KW-1185">Reference proteome</keyword>
<dbReference type="InterPro" id="IPR029044">
    <property type="entry name" value="Nucleotide-diphossugar_trans"/>
</dbReference>
<protein>
    <submittedName>
        <fullName evidence="1">UDP-N-acetylhexosamine pyrophosphorylase-like protein 1</fullName>
    </submittedName>
</protein>
<reference evidence="1 2" key="1">
    <citation type="journal article" date="2013" name="Nat. Commun.">
        <title>Genome analysis reveals insights into physiology and longevity of the Brandt's bat Myotis brandtii.</title>
        <authorList>
            <person name="Seim I."/>
            <person name="Fang X."/>
            <person name="Xiong Z."/>
            <person name="Lobanov A.V."/>
            <person name="Huang Z."/>
            <person name="Ma S."/>
            <person name="Feng Y."/>
            <person name="Turanov A.A."/>
            <person name="Zhu Y."/>
            <person name="Lenz T.L."/>
            <person name="Gerashchenko M.V."/>
            <person name="Fan D."/>
            <person name="Hee Yim S."/>
            <person name="Yao X."/>
            <person name="Jordan D."/>
            <person name="Xiong Y."/>
            <person name="Ma Y."/>
            <person name="Lyapunov A.N."/>
            <person name="Chen G."/>
            <person name="Kulakova O.I."/>
            <person name="Sun Y."/>
            <person name="Lee S.G."/>
            <person name="Bronson R.T."/>
            <person name="Moskalev A.A."/>
            <person name="Sunyaev S.R."/>
            <person name="Zhang G."/>
            <person name="Krogh A."/>
            <person name="Wang J."/>
            <person name="Gladyshev V.N."/>
        </authorList>
    </citation>
    <scope>NUCLEOTIDE SEQUENCE [LARGE SCALE GENOMIC DNA]</scope>
</reference>
<dbReference type="Proteomes" id="UP000052978">
    <property type="component" value="Unassembled WGS sequence"/>
</dbReference>
<evidence type="ECO:0000313" key="1">
    <source>
        <dbReference type="EMBL" id="EPQ17418.1"/>
    </source>
</evidence>
<evidence type="ECO:0000313" key="2">
    <source>
        <dbReference type="Proteomes" id="UP000052978"/>
    </source>
</evidence>
<dbReference type="eggNOG" id="KOG2388">
    <property type="taxonomic scope" value="Eukaryota"/>
</dbReference>
<dbReference type="EMBL" id="KE164357">
    <property type="protein sequence ID" value="EPQ17418.1"/>
    <property type="molecule type" value="Genomic_DNA"/>
</dbReference>
<proteinExistence type="predicted"/>
<sequence>MLTSGPLSPPSGGEPPAVCEISPLVSYSGEGLEVHLRGREFQSPLLLDETRVRALQP</sequence>
<name>S7Q2D0_MYOBR</name>
<gene>
    <name evidence="1" type="ORF">D623_10013872</name>
</gene>
<organism evidence="1 2">
    <name type="scientific">Myotis brandtii</name>
    <name type="common">Brandt's bat</name>
    <dbReference type="NCBI Taxonomy" id="109478"/>
    <lineage>
        <taxon>Eukaryota</taxon>
        <taxon>Metazoa</taxon>
        <taxon>Chordata</taxon>
        <taxon>Craniata</taxon>
        <taxon>Vertebrata</taxon>
        <taxon>Euteleostomi</taxon>
        <taxon>Mammalia</taxon>
        <taxon>Eutheria</taxon>
        <taxon>Laurasiatheria</taxon>
        <taxon>Chiroptera</taxon>
        <taxon>Yangochiroptera</taxon>
        <taxon>Vespertilionidae</taxon>
        <taxon>Myotis</taxon>
    </lineage>
</organism>